<dbReference type="GO" id="GO:0006508">
    <property type="term" value="P:proteolysis"/>
    <property type="evidence" value="ECO:0007669"/>
    <property type="project" value="InterPro"/>
</dbReference>
<dbReference type="EMBL" id="FZNX01000001">
    <property type="protein sequence ID" value="SNR37963.1"/>
    <property type="molecule type" value="Genomic_DNA"/>
</dbReference>
<reference evidence="3" key="1">
    <citation type="submission" date="2017-06" db="EMBL/GenBank/DDBJ databases">
        <authorList>
            <person name="Varghese N."/>
            <person name="Submissions S."/>
        </authorList>
    </citation>
    <scope>NUCLEOTIDE SEQUENCE [LARGE SCALE GENOMIC DNA]</scope>
    <source>
        <strain evidence="3">DSM 27993</strain>
    </source>
</reference>
<keyword evidence="2" id="KW-0378">Hydrolase</keyword>
<keyword evidence="2" id="KW-0121">Carboxypeptidase</keyword>
<feature type="domain" description="Peptidase M28" evidence="1">
    <location>
        <begin position="306"/>
        <end position="501"/>
    </location>
</feature>
<keyword evidence="2" id="KW-0645">Protease</keyword>
<dbReference type="GO" id="GO:0008235">
    <property type="term" value="F:metalloexopeptidase activity"/>
    <property type="evidence" value="ECO:0007669"/>
    <property type="project" value="InterPro"/>
</dbReference>
<dbReference type="Proteomes" id="UP000198412">
    <property type="component" value="Unassembled WGS sequence"/>
</dbReference>
<dbReference type="Gene3D" id="3.40.630.10">
    <property type="entry name" value="Zn peptidases"/>
    <property type="match status" value="1"/>
</dbReference>
<proteinExistence type="predicted"/>
<dbReference type="Gene3D" id="3.50.30.30">
    <property type="match status" value="1"/>
</dbReference>
<dbReference type="InterPro" id="IPR045175">
    <property type="entry name" value="M28_fam"/>
</dbReference>
<protein>
    <submittedName>
        <fullName evidence="2">Zn-dependent amino- or carboxypeptidase, M28 family</fullName>
    </submittedName>
</protein>
<dbReference type="PANTHER" id="PTHR12147:SF26">
    <property type="entry name" value="PEPTIDASE M28 DOMAIN-CONTAINING PROTEIN"/>
    <property type="match status" value="1"/>
</dbReference>
<dbReference type="Pfam" id="PF04389">
    <property type="entry name" value="Peptidase_M28"/>
    <property type="match status" value="1"/>
</dbReference>
<evidence type="ECO:0000313" key="3">
    <source>
        <dbReference type="Proteomes" id="UP000198412"/>
    </source>
</evidence>
<dbReference type="SUPFAM" id="SSF53187">
    <property type="entry name" value="Zn-dependent exopeptidases"/>
    <property type="match status" value="1"/>
</dbReference>
<name>A0A238VVV9_9FLAO</name>
<dbReference type="GO" id="GO:0004180">
    <property type="term" value="F:carboxypeptidase activity"/>
    <property type="evidence" value="ECO:0007669"/>
    <property type="project" value="UniProtKB-KW"/>
</dbReference>
<keyword evidence="3" id="KW-1185">Reference proteome</keyword>
<gene>
    <name evidence="2" type="ORF">SAMN04488111_1056</name>
</gene>
<evidence type="ECO:0000259" key="1">
    <source>
        <dbReference type="Pfam" id="PF04389"/>
    </source>
</evidence>
<dbReference type="PANTHER" id="PTHR12147">
    <property type="entry name" value="METALLOPEPTIDASE M28 FAMILY MEMBER"/>
    <property type="match status" value="1"/>
</dbReference>
<organism evidence="2 3">
    <name type="scientific">Lutibacter flavus</name>
    <dbReference type="NCBI Taxonomy" id="691689"/>
    <lineage>
        <taxon>Bacteria</taxon>
        <taxon>Pseudomonadati</taxon>
        <taxon>Bacteroidota</taxon>
        <taxon>Flavobacteriia</taxon>
        <taxon>Flavobacteriales</taxon>
        <taxon>Flavobacteriaceae</taxon>
        <taxon>Lutibacter</taxon>
    </lineage>
</organism>
<evidence type="ECO:0000313" key="2">
    <source>
        <dbReference type="EMBL" id="SNR37963.1"/>
    </source>
</evidence>
<dbReference type="AlphaFoldDB" id="A0A238VVV9"/>
<dbReference type="RefSeq" id="WP_089377343.1">
    <property type="nucleotide sequence ID" value="NZ_FZNX01000001.1"/>
</dbReference>
<dbReference type="OrthoDB" id="9778250at2"/>
<sequence length="528" mass="59251">MKNILIRNYLIGIFSILFFFTEGNILAQNIESIGIKTLRKHMDAIASDATEGRLTGSAGYRKAADYAVTVFQEAGLKPGWINEKGEKSFFQPVPLIRDNYKSTSLTIRKNGEDNTFDHSTNNFVILNIGKGSENNQITSPAFIGYGISEPEKGWDDYADLDIKGKWVILLDGLPPENSIPTFSDSLRKKYSDSKTRNSLRTKILIEHKVAGLIIIPYKAKIDNWEHVIRLSYIEYFSYADDEMNRKETLEPILPAILIGPEILKTLFAGQSFNPITIEGKYHSYILDDTKLNATINCKKEPINCYNIIAIAPGTDSILKNEYLTVGAHLDHLGKIGDKVYNGANDDASGCVIILETAKAIALNPPKRSVIFILYTAEELHGLVGSKHFLRRPPIPIDQISLNINIEQIGSKNRGYNGIWGIGAPQFNDVFSYVSNSYRGTNFKYDDLNENFRNALKDQVDSWSYIKKGIPAIMLSSGGFPEHHTTKDKIELIDFDHLLVAANFLHSYIVELGNEKQLTETNKTKKTDN</sequence>
<accession>A0A238VVV9</accession>
<dbReference type="InterPro" id="IPR007484">
    <property type="entry name" value="Peptidase_M28"/>
</dbReference>